<dbReference type="Proteomes" id="UP000775179">
    <property type="component" value="Unassembled WGS sequence"/>
</dbReference>
<proteinExistence type="inferred from homology"/>
<dbReference type="GeneID" id="66302010"/>
<dbReference type="CDD" id="cd00845">
    <property type="entry name" value="MPP_UshA_N_like"/>
    <property type="match status" value="1"/>
</dbReference>
<dbReference type="InterPro" id="IPR029052">
    <property type="entry name" value="Metallo-depent_PP-like"/>
</dbReference>
<feature type="region of interest" description="Disordered" evidence="3">
    <location>
        <begin position="624"/>
        <end position="670"/>
    </location>
</feature>
<evidence type="ECO:0000256" key="3">
    <source>
        <dbReference type="SAM" id="MobiDB-lite"/>
    </source>
</evidence>
<keyword evidence="4" id="KW-1133">Transmembrane helix</keyword>
<accession>A0ABD4RIC8</accession>
<feature type="transmembrane region" description="Helical" evidence="4">
    <location>
        <begin position="672"/>
        <end position="691"/>
    </location>
</feature>
<name>A0ABD4RIC8_9CLOT</name>
<dbReference type="AlphaFoldDB" id="A0ABD4RIC8"/>
<feature type="compositionally biased region" description="Basic and acidic residues" evidence="3">
    <location>
        <begin position="629"/>
        <end position="645"/>
    </location>
</feature>
<feature type="domain" description="Calcineurin-like phosphoesterase" evidence="5">
    <location>
        <begin position="141"/>
        <end position="358"/>
    </location>
</feature>
<dbReference type="Pfam" id="PF00149">
    <property type="entry name" value="Metallophos"/>
    <property type="match status" value="1"/>
</dbReference>
<dbReference type="Gene3D" id="3.60.21.10">
    <property type="match status" value="1"/>
</dbReference>
<dbReference type="InterPro" id="IPR006179">
    <property type="entry name" value="5_nucleotidase/apyrase"/>
</dbReference>
<dbReference type="RefSeq" id="WP_021876001.1">
    <property type="nucleotide sequence ID" value="NZ_CP018624.1"/>
</dbReference>
<dbReference type="PANTHER" id="PTHR11575">
    <property type="entry name" value="5'-NUCLEOTIDASE-RELATED"/>
    <property type="match status" value="1"/>
</dbReference>
<keyword evidence="2" id="KW-0378">Hydrolase</keyword>
<dbReference type="InterPro" id="IPR036907">
    <property type="entry name" value="5'-Nucleotdase_C_sf"/>
</dbReference>
<dbReference type="Gene3D" id="3.90.780.10">
    <property type="entry name" value="5'-Nucleotidase, C-terminal domain"/>
    <property type="match status" value="1"/>
</dbReference>
<feature type="domain" description="5'-Nucleotidase C-terminal" evidence="6">
    <location>
        <begin position="439"/>
        <end position="578"/>
    </location>
</feature>
<reference evidence="7 8" key="1">
    <citation type="submission" date="2021-08" db="EMBL/GenBank/DDBJ databases">
        <title>Genome sequence analysis of Clostridium chauvoei strains of European origin and evaluation of typing options for outbreak investigations.</title>
        <authorList>
            <person name="Abdel-Glil M."/>
            <person name="Thomas P."/>
            <person name="Seyboldt C."/>
        </authorList>
    </citation>
    <scope>NUCLEOTIDE SEQUENCE [LARGE SCALE GENOMIC DNA]</scope>
    <source>
        <strain evidence="7 8">S0260-09</strain>
    </source>
</reference>
<dbReference type="GO" id="GO:0016787">
    <property type="term" value="F:hydrolase activity"/>
    <property type="evidence" value="ECO:0007669"/>
    <property type="project" value="UniProtKB-KW"/>
</dbReference>
<gene>
    <name evidence="7" type="ORF">K4H94_07515</name>
</gene>
<keyword evidence="1" id="KW-0732">Signal</keyword>
<keyword evidence="4" id="KW-0472">Membrane</keyword>
<dbReference type="SUPFAM" id="SSF56300">
    <property type="entry name" value="Metallo-dependent phosphatases"/>
    <property type="match status" value="1"/>
</dbReference>
<dbReference type="Pfam" id="PF02872">
    <property type="entry name" value="5_nucleotid_C"/>
    <property type="match status" value="1"/>
</dbReference>
<dbReference type="InterPro" id="IPR004843">
    <property type="entry name" value="Calcineurin-like_PHP"/>
</dbReference>
<evidence type="ECO:0000259" key="6">
    <source>
        <dbReference type="Pfam" id="PF02872"/>
    </source>
</evidence>
<dbReference type="InterPro" id="IPR008334">
    <property type="entry name" value="5'-Nucleotdase_C"/>
</dbReference>
<evidence type="ECO:0000256" key="1">
    <source>
        <dbReference type="ARBA" id="ARBA00022729"/>
    </source>
</evidence>
<dbReference type="GO" id="GO:0000166">
    <property type="term" value="F:nucleotide binding"/>
    <property type="evidence" value="ECO:0007669"/>
    <property type="project" value="UniProtKB-KW"/>
</dbReference>
<dbReference type="PANTHER" id="PTHR11575:SF24">
    <property type="entry name" value="5'-NUCLEOTIDASE"/>
    <property type="match status" value="1"/>
</dbReference>
<dbReference type="PRINTS" id="PR01607">
    <property type="entry name" value="APYRASEFAMLY"/>
</dbReference>
<dbReference type="SUPFAM" id="SSF55816">
    <property type="entry name" value="5'-nucleotidase (syn. UDP-sugar hydrolase), C-terminal domain"/>
    <property type="match status" value="1"/>
</dbReference>
<sequence>MWKKTNKKKFIAFLTTLTLVLGLIMPINCEKVYAVDGQPTEKVSEVFNNKDLENKILKDDKKTIPEVTKSVEEVYTNIKNIKILGYEDNKDLESKVVQLINLGKIKLNKDQDSITWEEIKKQLSAEDLKALVKGVNKKIDILSFNDIHGSVQETKKNTGVAKLTTEIKKYTNKNNEIYNSFIVSGGDMYQGSAMSNLKLGEPINKFAKEVGLLASAVGNHEFDWGTNNFEKWQEDGGFQFLAANLIDKRTNNIASFAKPYLVVEENGVKIGLIGLATPDTLYTTKPTNVVDYDFTSGVEEVNKYGKLLREQEHVDAVVVITHMGAKLENGELKGEAVDIAKNVQKGMVDAIVAAHDHRFTAGEVNGVRIAEGGCNGKGLGKVSFTFDPSGKLVSVESSYDEVYKRKDTIKADEKVQAMVKQYEKELEIILGEKIADLDVDLTNDKYNGITVLGVTVCEAMKKITGADIAITNGGGLRAPINKGVVTMGDLYTVLPFDNTLVTMDLKGEDIIKIIDYGIDPKTRGWGQFSGVKIWYNPENELGNRITSVRLPDGTKLESNKYYKVVTNDFMAVGGDNYDFSKAINVNNAGLVMRDEIADLWRKEGISPKETNILVSGVDDTKDVVIPNTSKDKNETISKDENKKPEVSQGKTTQANKVNKGKSTKLPKTGTPFGATAMEITGFMALAIGGYLSKKKKVS</sequence>
<evidence type="ECO:0000256" key="2">
    <source>
        <dbReference type="RuleBase" id="RU362119"/>
    </source>
</evidence>
<organism evidence="7 8">
    <name type="scientific">Clostridium chauvoei</name>
    <dbReference type="NCBI Taxonomy" id="46867"/>
    <lineage>
        <taxon>Bacteria</taxon>
        <taxon>Bacillati</taxon>
        <taxon>Bacillota</taxon>
        <taxon>Clostridia</taxon>
        <taxon>Eubacteriales</taxon>
        <taxon>Clostridiaceae</taxon>
        <taxon>Clostridium</taxon>
    </lineage>
</organism>
<dbReference type="KEGG" id="cchv:BTM20_09000"/>
<keyword evidence="2" id="KW-0547">Nucleotide-binding</keyword>
<keyword evidence="4" id="KW-0812">Transmembrane</keyword>
<evidence type="ECO:0000313" key="7">
    <source>
        <dbReference type="EMBL" id="MBX7290890.1"/>
    </source>
</evidence>
<dbReference type="NCBIfam" id="TIGR01167">
    <property type="entry name" value="LPXTG_anchor"/>
    <property type="match status" value="1"/>
</dbReference>
<dbReference type="EMBL" id="JAIFTX010000013">
    <property type="protein sequence ID" value="MBX7290890.1"/>
    <property type="molecule type" value="Genomic_DNA"/>
</dbReference>
<evidence type="ECO:0000256" key="4">
    <source>
        <dbReference type="SAM" id="Phobius"/>
    </source>
</evidence>
<evidence type="ECO:0000313" key="8">
    <source>
        <dbReference type="Proteomes" id="UP000775179"/>
    </source>
</evidence>
<evidence type="ECO:0000259" key="5">
    <source>
        <dbReference type="Pfam" id="PF00149"/>
    </source>
</evidence>
<comment type="caution">
    <text evidence="7">The sequence shown here is derived from an EMBL/GenBank/DDBJ whole genome shotgun (WGS) entry which is preliminary data.</text>
</comment>
<comment type="similarity">
    <text evidence="2">Belongs to the 5'-nucleotidase family.</text>
</comment>
<protein>
    <submittedName>
        <fullName evidence="7">5'-nucleotidase C-terminal domain-containing protein</fullName>
    </submittedName>
</protein>